<dbReference type="EMBL" id="MU267660">
    <property type="protein sequence ID" value="KAH7912050.1"/>
    <property type="molecule type" value="Genomic_DNA"/>
</dbReference>
<comment type="caution">
    <text evidence="1">The sequence shown here is derived from an EMBL/GenBank/DDBJ whole genome shotgun (WGS) entry which is preliminary data.</text>
</comment>
<organism evidence="1 2">
    <name type="scientific">Hygrophoropsis aurantiaca</name>
    <dbReference type="NCBI Taxonomy" id="72124"/>
    <lineage>
        <taxon>Eukaryota</taxon>
        <taxon>Fungi</taxon>
        <taxon>Dikarya</taxon>
        <taxon>Basidiomycota</taxon>
        <taxon>Agaricomycotina</taxon>
        <taxon>Agaricomycetes</taxon>
        <taxon>Agaricomycetidae</taxon>
        <taxon>Boletales</taxon>
        <taxon>Coniophorineae</taxon>
        <taxon>Hygrophoropsidaceae</taxon>
        <taxon>Hygrophoropsis</taxon>
    </lineage>
</organism>
<proteinExistence type="predicted"/>
<keyword evidence="2" id="KW-1185">Reference proteome</keyword>
<sequence length="195" mass="21840">FLVVESTLDQLDTTQHQFDCIVSPANSYGIMDGGIDYYLSTAFSPSKDIMALTRLVQSAIKSRYYGFAPPGSCILVPELPSNRFACKIIAVCPTMRLPTELQWHKDIVYNTMWALLVEIERWNEAAHDSDNKIKKVLMTGFGTGVGRIAPDVCAQQMALAVKHFLAVRSEDGKEKWARNDYPSWNDVLSAAKEVF</sequence>
<reference evidence="1" key="1">
    <citation type="journal article" date="2021" name="New Phytol.">
        <title>Evolutionary innovations through gain and loss of genes in the ectomycorrhizal Boletales.</title>
        <authorList>
            <person name="Wu G."/>
            <person name="Miyauchi S."/>
            <person name="Morin E."/>
            <person name="Kuo A."/>
            <person name="Drula E."/>
            <person name="Varga T."/>
            <person name="Kohler A."/>
            <person name="Feng B."/>
            <person name="Cao Y."/>
            <person name="Lipzen A."/>
            <person name="Daum C."/>
            <person name="Hundley H."/>
            <person name="Pangilinan J."/>
            <person name="Johnson J."/>
            <person name="Barry K."/>
            <person name="LaButti K."/>
            <person name="Ng V."/>
            <person name="Ahrendt S."/>
            <person name="Min B."/>
            <person name="Choi I.G."/>
            <person name="Park H."/>
            <person name="Plett J.M."/>
            <person name="Magnuson J."/>
            <person name="Spatafora J.W."/>
            <person name="Nagy L.G."/>
            <person name="Henrissat B."/>
            <person name="Grigoriev I.V."/>
            <person name="Yang Z.L."/>
            <person name="Xu J."/>
            <person name="Martin F.M."/>
        </authorList>
    </citation>
    <scope>NUCLEOTIDE SEQUENCE</scope>
    <source>
        <strain evidence="1">ATCC 28755</strain>
    </source>
</reference>
<evidence type="ECO:0000313" key="1">
    <source>
        <dbReference type="EMBL" id="KAH7912050.1"/>
    </source>
</evidence>
<feature type="non-terminal residue" evidence="1">
    <location>
        <position position="1"/>
    </location>
</feature>
<name>A0ACB8AFY0_9AGAM</name>
<gene>
    <name evidence="1" type="ORF">BJ138DRAFT_1005217</name>
</gene>
<accession>A0ACB8AFY0</accession>
<evidence type="ECO:0000313" key="2">
    <source>
        <dbReference type="Proteomes" id="UP000790377"/>
    </source>
</evidence>
<protein>
    <submittedName>
        <fullName evidence="1">Uncharacterized protein</fullName>
    </submittedName>
</protein>
<dbReference type="Proteomes" id="UP000790377">
    <property type="component" value="Unassembled WGS sequence"/>
</dbReference>